<comment type="caution">
    <text evidence="1">The sequence shown here is derived from an EMBL/GenBank/DDBJ whole genome shotgun (WGS) entry which is preliminary data.</text>
</comment>
<name>A0A316FG42_9GAMM</name>
<organism evidence="1 2">
    <name type="scientific">Pleionea mediterranea</name>
    <dbReference type="NCBI Taxonomy" id="523701"/>
    <lineage>
        <taxon>Bacteria</taxon>
        <taxon>Pseudomonadati</taxon>
        <taxon>Pseudomonadota</taxon>
        <taxon>Gammaproteobacteria</taxon>
        <taxon>Oceanospirillales</taxon>
        <taxon>Pleioneaceae</taxon>
        <taxon>Pleionea</taxon>
    </lineage>
</organism>
<accession>A0A316FG42</accession>
<dbReference type="Proteomes" id="UP000245790">
    <property type="component" value="Unassembled WGS sequence"/>
</dbReference>
<dbReference type="AlphaFoldDB" id="A0A316FG42"/>
<evidence type="ECO:0000313" key="2">
    <source>
        <dbReference type="Proteomes" id="UP000245790"/>
    </source>
</evidence>
<dbReference type="RefSeq" id="WP_109764436.1">
    <property type="nucleotide sequence ID" value="NZ_QGGU01000010.1"/>
</dbReference>
<keyword evidence="2" id="KW-1185">Reference proteome</keyword>
<dbReference type="EMBL" id="QGGU01000010">
    <property type="protein sequence ID" value="PWK47901.1"/>
    <property type="molecule type" value="Genomic_DNA"/>
</dbReference>
<gene>
    <name evidence="1" type="ORF">C8D97_110116</name>
</gene>
<proteinExistence type="predicted"/>
<dbReference type="OrthoDB" id="114489at2"/>
<protein>
    <submittedName>
        <fullName evidence="1">Uncharacterized protein</fullName>
    </submittedName>
</protein>
<evidence type="ECO:0000313" key="1">
    <source>
        <dbReference type="EMBL" id="PWK47901.1"/>
    </source>
</evidence>
<sequence length="70" mass="7454">MARITNPNLEILELAVAQLEELAQEMVFLGGCATGLLITDPAAPPIRATKDVDAIVQVVSPAEYYQLASV</sequence>
<reference evidence="1 2" key="1">
    <citation type="submission" date="2018-05" db="EMBL/GenBank/DDBJ databases">
        <title>Genomic Encyclopedia of Type Strains, Phase IV (KMG-IV): sequencing the most valuable type-strain genomes for metagenomic binning, comparative biology and taxonomic classification.</title>
        <authorList>
            <person name="Goeker M."/>
        </authorList>
    </citation>
    <scope>NUCLEOTIDE SEQUENCE [LARGE SCALE GENOMIC DNA]</scope>
    <source>
        <strain evidence="1 2">DSM 25350</strain>
    </source>
</reference>